<name>A0A5C5XMB5_9PLAN</name>
<dbReference type="AlphaFoldDB" id="A0A5C5XMB5"/>
<comment type="caution">
    <text evidence="1">The sequence shown here is derived from an EMBL/GenBank/DDBJ whole genome shotgun (WGS) entry which is preliminary data.</text>
</comment>
<accession>A0A5C5XMB5</accession>
<dbReference type="Proteomes" id="UP000316095">
    <property type="component" value="Unassembled WGS sequence"/>
</dbReference>
<evidence type="ECO:0008006" key="3">
    <source>
        <dbReference type="Google" id="ProtNLM"/>
    </source>
</evidence>
<organism evidence="1 2">
    <name type="scientific">Rubinisphaera italica</name>
    <dbReference type="NCBI Taxonomy" id="2527969"/>
    <lineage>
        <taxon>Bacteria</taxon>
        <taxon>Pseudomonadati</taxon>
        <taxon>Planctomycetota</taxon>
        <taxon>Planctomycetia</taxon>
        <taxon>Planctomycetales</taxon>
        <taxon>Planctomycetaceae</taxon>
        <taxon>Rubinisphaera</taxon>
    </lineage>
</organism>
<evidence type="ECO:0000313" key="1">
    <source>
        <dbReference type="EMBL" id="TWT64346.1"/>
    </source>
</evidence>
<evidence type="ECO:0000313" key="2">
    <source>
        <dbReference type="Proteomes" id="UP000316095"/>
    </source>
</evidence>
<dbReference type="RefSeq" id="WP_146506065.1">
    <property type="nucleotide sequence ID" value="NZ_SJPG01000001.1"/>
</dbReference>
<dbReference type="EMBL" id="SJPG01000001">
    <property type="protein sequence ID" value="TWT64346.1"/>
    <property type="molecule type" value="Genomic_DNA"/>
</dbReference>
<reference evidence="1 2" key="1">
    <citation type="submission" date="2019-02" db="EMBL/GenBank/DDBJ databases">
        <title>Deep-cultivation of Planctomycetes and their phenomic and genomic characterization uncovers novel biology.</title>
        <authorList>
            <person name="Wiegand S."/>
            <person name="Jogler M."/>
            <person name="Boedeker C."/>
            <person name="Pinto D."/>
            <person name="Vollmers J."/>
            <person name="Rivas-Marin E."/>
            <person name="Kohn T."/>
            <person name="Peeters S.H."/>
            <person name="Heuer A."/>
            <person name="Rast P."/>
            <person name="Oberbeckmann S."/>
            <person name="Bunk B."/>
            <person name="Jeske O."/>
            <person name="Meyerdierks A."/>
            <person name="Storesund J.E."/>
            <person name="Kallscheuer N."/>
            <person name="Luecker S."/>
            <person name="Lage O.M."/>
            <person name="Pohl T."/>
            <person name="Merkel B.J."/>
            <person name="Hornburger P."/>
            <person name="Mueller R.-W."/>
            <person name="Bruemmer F."/>
            <person name="Labrenz M."/>
            <person name="Spormann A.M."/>
            <person name="Op Den Camp H."/>
            <person name="Overmann J."/>
            <person name="Amann R."/>
            <person name="Jetten M.S.M."/>
            <person name="Mascher T."/>
            <person name="Medema M.H."/>
            <person name="Devos D.P."/>
            <person name="Kaster A.-K."/>
            <person name="Ovreas L."/>
            <person name="Rohde M."/>
            <person name="Galperin M.Y."/>
            <person name="Jogler C."/>
        </authorList>
    </citation>
    <scope>NUCLEOTIDE SEQUENCE [LARGE SCALE GENOMIC DNA]</scope>
    <source>
        <strain evidence="1 2">Pan54</strain>
    </source>
</reference>
<gene>
    <name evidence="1" type="ORF">Pan54_51080</name>
</gene>
<proteinExistence type="predicted"/>
<protein>
    <recommendedName>
        <fullName evidence="3">Tetratricopeptide repeat protein</fullName>
    </recommendedName>
</protein>
<sequence>MTDSPEDQILEIAEKMGGQLTEESVGNVEKMLACLKAGQRADWSIAAHFLLGLHHSDQFFREGFPTSHTLTSDEQIATSKAINHFTTFLQASTRPCFFLRVGTEEIETLTLGQNWWAAFGVDMQTARFEATDPRIPLCGETPNDIDLIGVALDRLALAHYLSGSSKQAAETLVIALMSPSADWWWGERSGVDLVRLYGWIGWLFFDAHDFSNACAYLQRCFDELEEHSEEGTSPVTVVFIRLVEMYMYGGNDGVEWRHAFADAGNVDAYGDFMPSGTLDHGCDAFMLRLAISHAACGNYDQAMNAANVCVGFGQPLQDLQFEVYEDFQPVPFPEARLVRAALSLKLNQCDSLWNDLTECLKTEGVRSEAVALACLHELCVRSQSTPDGMTLHRLSDHLSSLSNDEKALLEQRCGVVLGELLDGSLVPSGLRSEVAAAIAEEFGAFVTEHPNNE</sequence>
<keyword evidence="2" id="KW-1185">Reference proteome</keyword>